<dbReference type="EMBL" id="CCKQ01018372">
    <property type="protein sequence ID" value="CDW90330.1"/>
    <property type="molecule type" value="Genomic_DNA"/>
</dbReference>
<dbReference type="Proteomes" id="UP000039865">
    <property type="component" value="Unassembled WGS sequence"/>
</dbReference>
<proteinExistence type="predicted"/>
<protein>
    <submittedName>
        <fullName evidence="2">Uncharacterized protein</fullName>
    </submittedName>
</protein>
<sequence>MEFAQIQTQNQSSKGTADSKYLSAKDDPNIKFEDENNADQPLLQNTNENEIDQALKQYRQSSSANYSNKRPKQGTVASTNALTSSFSQANPNIQTIITDPRSTLISKSDNCDPVCTTFTSDAKGLKMKVKKGNKYRIIQQLRLSTYSSPVEEWNFGFGGLVFYSNGKINGIEFKAGDVFVFTEFFLNSAVDQNKNYESAIHGKITYYLFNMLPSDPNLKSYLIEGFARRKGQNYEFKSTSTTARVNEYSNDQREMDKNMQKVLQKALDAWEAGLTVNQIPVIRLMDDRVAFNQLYESKLYRVVNYVNPDVIFLGEVPLLQNLMHSSAEESSGEEIEPLRQPFKSKTPQIIRNYCCSCSTF</sequence>
<evidence type="ECO:0000256" key="1">
    <source>
        <dbReference type="SAM" id="MobiDB-lite"/>
    </source>
</evidence>
<gene>
    <name evidence="2" type="primary">Contig1085.g1180</name>
    <name evidence="2" type="ORF">STYLEM_19472</name>
</gene>
<evidence type="ECO:0000313" key="2">
    <source>
        <dbReference type="EMBL" id="CDW90330.1"/>
    </source>
</evidence>
<keyword evidence="3" id="KW-1185">Reference proteome</keyword>
<feature type="compositionally biased region" description="Basic and acidic residues" evidence="1">
    <location>
        <begin position="23"/>
        <end position="34"/>
    </location>
</feature>
<reference evidence="2 3" key="1">
    <citation type="submission" date="2014-06" db="EMBL/GenBank/DDBJ databases">
        <authorList>
            <person name="Swart Estienne"/>
        </authorList>
    </citation>
    <scope>NUCLEOTIDE SEQUENCE [LARGE SCALE GENOMIC DNA]</scope>
    <source>
        <strain evidence="2 3">130c</strain>
    </source>
</reference>
<dbReference type="InParanoid" id="A0A078B738"/>
<feature type="region of interest" description="Disordered" evidence="1">
    <location>
        <begin position="1"/>
        <end position="43"/>
    </location>
</feature>
<organism evidence="2 3">
    <name type="scientific">Stylonychia lemnae</name>
    <name type="common">Ciliate</name>
    <dbReference type="NCBI Taxonomy" id="5949"/>
    <lineage>
        <taxon>Eukaryota</taxon>
        <taxon>Sar</taxon>
        <taxon>Alveolata</taxon>
        <taxon>Ciliophora</taxon>
        <taxon>Intramacronucleata</taxon>
        <taxon>Spirotrichea</taxon>
        <taxon>Stichotrichia</taxon>
        <taxon>Sporadotrichida</taxon>
        <taxon>Oxytrichidae</taxon>
        <taxon>Stylonychinae</taxon>
        <taxon>Stylonychia</taxon>
    </lineage>
</organism>
<accession>A0A078B738</accession>
<name>A0A078B738_STYLE</name>
<evidence type="ECO:0000313" key="3">
    <source>
        <dbReference type="Proteomes" id="UP000039865"/>
    </source>
</evidence>
<dbReference type="AlphaFoldDB" id="A0A078B738"/>
<feature type="compositionally biased region" description="Polar residues" evidence="1">
    <location>
        <begin position="1"/>
        <end position="16"/>
    </location>
</feature>